<dbReference type="InterPro" id="IPR007891">
    <property type="entry name" value="CHASE3"/>
</dbReference>
<proteinExistence type="predicted"/>
<dbReference type="PANTHER" id="PTHR41523">
    <property type="entry name" value="TWO-COMPONENT SYSTEM SENSOR PROTEIN"/>
    <property type="match status" value="1"/>
</dbReference>
<evidence type="ECO:0000256" key="3">
    <source>
        <dbReference type="ARBA" id="ARBA00022553"/>
    </source>
</evidence>
<name>A0A916Z1C3_9SPHN</name>
<evidence type="ECO:0000256" key="4">
    <source>
        <dbReference type="ARBA" id="ARBA00022679"/>
    </source>
</evidence>
<reference evidence="10" key="1">
    <citation type="journal article" date="2014" name="Int. J. Syst. Evol. Microbiol.">
        <title>Complete genome sequence of Corynebacterium casei LMG S-19264T (=DSM 44701T), isolated from a smear-ripened cheese.</title>
        <authorList>
            <consortium name="US DOE Joint Genome Institute (JGI-PGF)"/>
            <person name="Walter F."/>
            <person name="Albersmeier A."/>
            <person name="Kalinowski J."/>
            <person name="Ruckert C."/>
        </authorList>
    </citation>
    <scope>NUCLEOTIDE SEQUENCE</scope>
    <source>
        <strain evidence="10">CGMCC 1.15360</strain>
    </source>
</reference>
<dbReference type="OrthoDB" id="136506at2"/>
<reference evidence="10" key="2">
    <citation type="submission" date="2020-09" db="EMBL/GenBank/DDBJ databases">
        <authorList>
            <person name="Sun Q."/>
            <person name="Zhou Y."/>
        </authorList>
    </citation>
    <scope>NUCLEOTIDE SEQUENCE</scope>
    <source>
        <strain evidence="10">CGMCC 1.15360</strain>
    </source>
</reference>
<keyword evidence="4" id="KW-0808">Transferase</keyword>
<feature type="domain" description="Signal transduction histidine kinase HWE region" evidence="9">
    <location>
        <begin position="252"/>
        <end position="337"/>
    </location>
</feature>
<evidence type="ECO:0000256" key="2">
    <source>
        <dbReference type="ARBA" id="ARBA00012438"/>
    </source>
</evidence>
<dbReference type="SMART" id="SM00911">
    <property type="entry name" value="HWE_HK"/>
    <property type="match status" value="1"/>
</dbReference>
<dbReference type="EMBL" id="BMIP01000004">
    <property type="protein sequence ID" value="GGD71216.1"/>
    <property type="molecule type" value="Genomic_DNA"/>
</dbReference>
<feature type="transmembrane region" description="Helical" evidence="8">
    <location>
        <begin position="201"/>
        <end position="223"/>
    </location>
</feature>
<dbReference type="Gene3D" id="3.30.565.10">
    <property type="entry name" value="Histidine kinase-like ATPase, C-terminal domain"/>
    <property type="match status" value="1"/>
</dbReference>
<keyword evidence="5" id="KW-0547">Nucleotide-binding</keyword>
<gene>
    <name evidence="10" type="ORF">GCM10010990_20890</name>
</gene>
<dbReference type="Proteomes" id="UP000612349">
    <property type="component" value="Unassembled WGS sequence"/>
</dbReference>
<dbReference type="Pfam" id="PF05227">
    <property type="entry name" value="CHASE3"/>
    <property type="match status" value="1"/>
</dbReference>
<evidence type="ECO:0000256" key="5">
    <source>
        <dbReference type="ARBA" id="ARBA00022741"/>
    </source>
</evidence>
<dbReference type="Pfam" id="PF07536">
    <property type="entry name" value="HWE_HK"/>
    <property type="match status" value="1"/>
</dbReference>
<dbReference type="InterPro" id="IPR011102">
    <property type="entry name" value="Sig_transdc_His_kinase_HWE"/>
</dbReference>
<keyword evidence="6" id="KW-0418">Kinase</keyword>
<evidence type="ECO:0000256" key="8">
    <source>
        <dbReference type="SAM" id="Phobius"/>
    </source>
</evidence>
<feature type="transmembrane region" description="Helical" evidence="8">
    <location>
        <begin position="24"/>
        <end position="45"/>
    </location>
</feature>
<evidence type="ECO:0000256" key="6">
    <source>
        <dbReference type="ARBA" id="ARBA00022777"/>
    </source>
</evidence>
<evidence type="ECO:0000259" key="9">
    <source>
        <dbReference type="SMART" id="SM00911"/>
    </source>
</evidence>
<keyword evidence="3" id="KW-0597">Phosphoprotein</keyword>
<organism evidence="10 11">
    <name type="scientific">Croceicoccus mobilis</name>
    <dbReference type="NCBI Taxonomy" id="1703339"/>
    <lineage>
        <taxon>Bacteria</taxon>
        <taxon>Pseudomonadati</taxon>
        <taxon>Pseudomonadota</taxon>
        <taxon>Alphaproteobacteria</taxon>
        <taxon>Sphingomonadales</taxon>
        <taxon>Erythrobacteraceae</taxon>
        <taxon>Croceicoccus</taxon>
    </lineage>
</organism>
<dbReference type="SUPFAM" id="SSF55874">
    <property type="entry name" value="ATPase domain of HSP90 chaperone/DNA topoisomerase II/histidine kinase"/>
    <property type="match status" value="1"/>
</dbReference>
<keyword evidence="11" id="KW-1185">Reference proteome</keyword>
<dbReference type="CDD" id="cd19410">
    <property type="entry name" value="HK9-like_sensor"/>
    <property type="match status" value="1"/>
</dbReference>
<keyword evidence="8" id="KW-0472">Membrane</keyword>
<dbReference type="GO" id="GO:0004673">
    <property type="term" value="F:protein histidine kinase activity"/>
    <property type="evidence" value="ECO:0007669"/>
    <property type="project" value="UniProtKB-EC"/>
</dbReference>
<comment type="catalytic activity">
    <reaction evidence="1">
        <text>ATP + protein L-histidine = ADP + protein N-phospho-L-histidine.</text>
        <dbReference type="EC" id="2.7.13.3"/>
    </reaction>
</comment>
<comment type="caution">
    <text evidence="10">The sequence shown here is derived from an EMBL/GenBank/DDBJ whole genome shotgun (WGS) entry which is preliminary data.</text>
</comment>
<keyword evidence="8" id="KW-0812">Transmembrane</keyword>
<dbReference type="PANTHER" id="PTHR41523:SF8">
    <property type="entry name" value="ETHYLENE RESPONSE SENSOR PROTEIN"/>
    <property type="match status" value="1"/>
</dbReference>
<sequence length="444" mass="48202">MQPHDAGDEAGQRTRPARSRRRRLSALVMLAAMAAGILFAVMLVWSTISSERAERRQTVRYAAVVSALRDINRAALNAETGQRGYFITLDRRYLASYEFGSDLYPRALAKLKHLSAESDDAQITSLVGEIETAGNAKFAELAQIVAMIERGDIQGAQQRILSNEGRVEMERLGDALARLEVVERAMQAEASQDAFDAEKRVLPLLALTMALMAAALGLGFALAMRAARAEEAAARAVEIEAARDRADLLARELNHRVKNLFAVILAIVRMSGRGSEAAAPVVDNIASRIHALLDAHEATQGHDRDNPGGGADMALLIGKVLAPYKNDNHSAEITGEAVALSEKQATPVGLVLHELATNAVKYGAWSVDSGRIDIGWTLEDDASQEMITLCWRESAPCIAEPDGEGREGFGTLLMRSSARQLGGTIERRFEPGCMIMEMRFPKEA</sequence>
<evidence type="ECO:0000256" key="7">
    <source>
        <dbReference type="ARBA" id="ARBA00022840"/>
    </source>
</evidence>
<accession>A0A916Z1C3</accession>
<evidence type="ECO:0000313" key="11">
    <source>
        <dbReference type="Proteomes" id="UP000612349"/>
    </source>
</evidence>
<dbReference type="EC" id="2.7.13.3" evidence="2"/>
<keyword evidence="7" id="KW-0067">ATP-binding</keyword>
<dbReference type="GO" id="GO:0005524">
    <property type="term" value="F:ATP binding"/>
    <property type="evidence" value="ECO:0007669"/>
    <property type="project" value="UniProtKB-KW"/>
</dbReference>
<dbReference type="InterPro" id="IPR036890">
    <property type="entry name" value="HATPase_C_sf"/>
</dbReference>
<evidence type="ECO:0000256" key="1">
    <source>
        <dbReference type="ARBA" id="ARBA00000085"/>
    </source>
</evidence>
<dbReference type="AlphaFoldDB" id="A0A916Z1C3"/>
<evidence type="ECO:0000313" key="10">
    <source>
        <dbReference type="EMBL" id="GGD71216.1"/>
    </source>
</evidence>
<protein>
    <recommendedName>
        <fullName evidence="2">histidine kinase</fullName>
        <ecNumber evidence="2">2.7.13.3</ecNumber>
    </recommendedName>
</protein>
<keyword evidence="8" id="KW-1133">Transmembrane helix</keyword>
<dbReference type="RefSeq" id="WP_066774320.1">
    <property type="nucleotide sequence ID" value="NZ_BMIP01000004.1"/>
</dbReference>